<keyword evidence="6" id="KW-0411">Iron-sulfur</keyword>
<dbReference type="GO" id="GO:0006091">
    <property type="term" value="P:generation of precursor metabolites and energy"/>
    <property type="evidence" value="ECO:0007669"/>
    <property type="project" value="InterPro"/>
</dbReference>
<dbReference type="InterPro" id="IPR011254">
    <property type="entry name" value="Prismane-like_sf"/>
</dbReference>
<dbReference type="GO" id="GO:0051539">
    <property type="term" value="F:4 iron, 4 sulfur cluster binding"/>
    <property type="evidence" value="ECO:0007669"/>
    <property type="project" value="UniProtKB-KW"/>
</dbReference>
<dbReference type="PANTHER" id="PTHR30109:SF4">
    <property type="entry name" value="CARBON MONOXIDE DEHYDROGENASE"/>
    <property type="match status" value="1"/>
</dbReference>
<dbReference type="InterPro" id="IPR004137">
    <property type="entry name" value="HCP/CODH"/>
</dbReference>
<dbReference type="EMBL" id="BLRU01000147">
    <property type="protein sequence ID" value="GFP19810.1"/>
    <property type="molecule type" value="Genomic_DNA"/>
</dbReference>
<dbReference type="SUPFAM" id="SSF56821">
    <property type="entry name" value="Prismane protein-like"/>
    <property type="match status" value="1"/>
</dbReference>
<dbReference type="GO" id="GO:0050418">
    <property type="term" value="F:hydroxylamine reductase activity"/>
    <property type="evidence" value="ECO:0007669"/>
    <property type="project" value="TreeGrafter"/>
</dbReference>
<evidence type="ECO:0000313" key="12">
    <source>
        <dbReference type="Proteomes" id="UP000588083"/>
    </source>
</evidence>
<dbReference type="EMBL" id="BLSC01000165">
    <property type="protein sequence ID" value="GFP37790.1"/>
    <property type="molecule type" value="Genomic_DNA"/>
</dbReference>
<sequence length="676" mass="74332">MDTLYSGAFGLKVLSHLRDVEKFCTGCTDCTECRRQYDLNYSRDIAIVWEQPDNLPVMLEEDPLQYLPPVAQFKGVQTVLAINLHQDILLSLPEFCIQAGVKALVVPLEDPLWLQGGARRQVEQKAKGTDLEIVFPKPFCALRENELHPEVNKFIRHFRIGFPLFSIRKMDGVIQEARVVQSSPCGAAYFVARNLAGVLDDEKLHEIVGNRWHNYPCTGSMKMDRELKDTVLHFAGELHREGVDMATSIAEDRRRSADPAVTAMLATVMPVDTAFQRYQAQQPQCRYGDSGICCRICIQGPCQITSSAPKGVCGATAYTIVARNLLRSVLGGTAAHSDHAKHIMLTLKAVVEGRAGKDYGIASPQKLKTVATRMGITTVGREDMDILRELVALCLAEYSRLEDGHLQWVEKTVIAARFRIFQETDILPTSIFDTIATAMSQTHLGMDADPVSLIFKTLEAALADFAGMHVGTDLSDILFGVSAPVYTEANLGVIDEHKVNIAVHGHNPLLSELIVMAARDLDNEAREAGAAGIQLMGVCCTGNEVLMRQGVPLATNFMSQELPIMTGALDVMVVDVQCIMPSVQAVAECFKTKIVTTSRNARIPGSHFVDFTTKQALEKAKEIIHLAIASYQERLGSPCFIPAVKKQVVAGFSLEALYELFAALNPDRTYAVGVRL</sequence>
<evidence type="ECO:0000256" key="2">
    <source>
        <dbReference type="ARBA" id="ARBA00022596"/>
    </source>
</evidence>
<keyword evidence="2" id="KW-0533">Nickel</keyword>
<dbReference type="Pfam" id="PF03063">
    <property type="entry name" value="Prismane"/>
    <property type="match status" value="1"/>
</dbReference>
<evidence type="ECO:0000256" key="1">
    <source>
        <dbReference type="ARBA" id="ARBA00022485"/>
    </source>
</evidence>
<evidence type="ECO:0000256" key="5">
    <source>
        <dbReference type="ARBA" id="ARBA00023004"/>
    </source>
</evidence>
<dbReference type="GO" id="GO:0042542">
    <property type="term" value="P:response to hydrogen peroxide"/>
    <property type="evidence" value="ECO:0007669"/>
    <property type="project" value="TreeGrafter"/>
</dbReference>
<dbReference type="Gene3D" id="3.40.50.2030">
    <property type="match status" value="1"/>
</dbReference>
<keyword evidence="5" id="KW-0408">Iron</keyword>
<dbReference type="PANTHER" id="PTHR30109">
    <property type="entry name" value="HYDROXYLAMINE REDUCTASE"/>
    <property type="match status" value="1"/>
</dbReference>
<keyword evidence="12" id="KW-1185">Reference proteome</keyword>
<dbReference type="RefSeq" id="WP_176238121.1">
    <property type="nucleotide sequence ID" value="NZ_BLRU01000147.1"/>
</dbReference>
<dbReference type="InterPro" id="IPR016099">
    <property type="entry name" value="Prismane-like_a/b-sand"/>
</dbReference>
<dbReference type="AlphaFoldDB" id="A0A6V8PZY7"/>
<reference evidence="10 11" key="1">
    <citation type="journal article" date="2020" name="Front. Microbiol.">
        <title>Single-cell genomics of novel Actinobacteria with the Wood-Ljungdahl pathway discovered in a serpentinizing system.</title>
        <authorList>
            <person name="Merino N."/>
            <person name="Kawai M."/>
            <person name="Boyd E.S."/>
            <person name="Colman D.R."/>
            <person name="McGlynn S.E."/>
            <person name="Nealson K.H."/>
            <person name="Kurokawa K."/>
            <person name="Hongoh Y."/>
        </authorList>
    </citation>
    <scope>NUCLEOTIDE SEQUENCE [LARGE SCALE GENOMIC DNA]</scope>
    <source>
        <strain evidence="7 11">S03</strain>
        <strain evidence="8 12">S34</strain>
        <strain evidence="9 10">S44</strain>
    </source>
</reference>
<evidence type="ECO:0000256" key="6">
    <source>
        <dbReference type="ARBA" id="ARBA00023014"/>
    </source>
</evidence>
<dbReference type="GO" id="GO:0016151">
    <property type="term" value="F:nickel cation binding"/>
    <property type="evidence" value="ECO:0007669"/>
    <property type="project" value="InterPro"/>
</dbReference>
<evidence type="ECO:0000256" key="3">
    <source>
        <dbReference type="ARBA" id="ARBA00022723"/>
    </source>
</evidence>
<name>A0A6V8PZY7_9ACTN</name>
<dbReference type="GO" id="GO:0004601">
    <property type="term" value="F:peroxidase activity"/>
    <property type="evidence" value="ECO:0007669"/>
    <property type="project" value="TreeGrafter"/>
</dbReference>
<evidence type="ECO:0000313" key="11">
    <source>
        <dbReference type="Proteomes" id="UP000574717"/>
    </source>
</evidence>
<dbReference type="Gene3D" id="1.20.1270.30">
    <property type="match status" value="1"/>
</dbReference>
<dbReference type="Proteomes" id="UP000561271">
    <property type="component" value="Unassembled WGS sequence"/>
</dbReference>
<keyword evidence="1" id="KW-0004">4Fe-4S</keyword>
<dbReference type="Proteomes" id="UP000574717">
    <property type="component" value="Unassembled WGS sequence"/>
</dbReference>
<accession>A0A6V8PZY7</accession>
<gene>
    <name evidence="7" type="ORF">HKBW3S03_01314</name>
    <name evidence="8" type="ORF">HKBW3S34_01898</name>
    <name evidence="9" type="ORF">HKBW3S44_01470</name>
</gene>
<dbReference type="InterPro" id="IPR016101">
    <property type="entry name" value="CO_DH_a-bundle"/>
</dbReference>
<evidence type="ECO:0000313" key="9">
    <source>
        <dbReference type="EMBL" id="GFP37790.1"/>
    </source>
</evidence>
<dbReference type="EMBL" id="BLRZ01000135">
    <property type="protein sequence ID" value="GFP30979.1"/>
    <property type="molecule type" value="Genomic_DNA"/>
</dbReference>
<comment type="caution">
    <text evidence="9">The sequence shown here is derived from an EMBL/GenBank/DDBJ whole genome shotgun (WGS) entry which is preliminary data.</text>
</comment>
<protein>
    <submittedName>
        <fullName evidence="9">Anaerobic carbon-monoxide dehydrogenase catalytic subunit</fullName>
    </submittedName>
</protein>
<evidence type="ECO:0000313" key="8">
    <source>
        <dbReference type="EMBL" id="GFP30979.1"/>
    </source>
</evidence>
<dbReference type="GO" id="GO:0043885">
    <property type="term" value="F:anaerobic carbon-monoxide dehydrogenase activity"/>
    <property type="evidence" value="ECO:0007669"/>
    <property type="project" value="InterPro"/>
</dbReference>
<organism evidence="9 10">
    <name type="scientific">Candidatus Hakubella thermalkaliphila</name>
    <dbReference type="NCBI Taxonomy" id="2754717"/>
    <lineage>
        <taxon>Bacteria</taxon>
        <taxon>Bacillati</taxon>
        <taxon>Actinomycetota</taxon>
        <taxon>Actinomycetota incertae sedis</taxon>
        <taxon>Candidatus Hakubellales</taxon>
        <taxon>Candidatus Hakubellaceae</taxon>
        <taxon>Candidatus Hakubella</taxon>
    </lineage>
</organism>
<evidence type="ECO:0000313" key="10">
    <source>
        <dbReference type="Proteomes" id="UP000561271"/>
    </source>
</evidence>
<keyword evidence="4" id="KW-0560">Oxidoreductase</keyword>
<evidence type="ECO:0000256" key="4">
    <source>
        <dbReference type="ARBA" id="ARBA00023002"/>
    </source>
</evidence>
<dbReference type="Proteomes" id="UP000588083">
    <property type="component" value="Unassembled WGS sequence"/>
</dbReference>
<keyword evidence="3" id="KW-0479">Metal-binding</keyword>
<proteinExistence type="predicted"/>
<evidence type="ECO:0000313" key="7">
    <source>
        <dbReference type="EMBL" id="GFP19810.1"/>
    </source>
</evidence>
<dbReference type="Pfam" id="PF02593">
    <property type="entry name" value="DUF166"/>
    <property type="match status" value="1"/>
</dbReference>
<dbReference type="InterPro" id="IPR003745">
    <property type="entry name" value="DUF166"/>
</dbReference>